<evidence type="ECO:0000259" key="3">
    <source>
        <dbReference type="PROSITE" id="PS50887"/>
    </source>
</evidence>
<dbReference type="Gene3D" id="3.30.70.270">
    <property type="match status" value="1"/>
</dbReference>
<evidence type="ECO:0000256" key="1">
    <source>
        <dbReference type="ARBA" id="ARBA00012528"/>
    </source>
</evidence>
<dbReference type="SMART" id="SM00267">
    <property type="entry name" value="GGDEF"/>
    <property type="match status" value="1"/>
</dbReference>
<dbReference type="AlphaFoldDB" id="A0A6G9VQB9"/>
<gene>
    <name evidence="4" type="ORF">FA584_02110</name>
</gene>
<name>A0A6G9VQB9_9BACT</name>
<dbReference type="RefSeq" id="WP_167749199.1">
    <property type="nucleotide sequence ID" value="NZ_CP039734.2"/>
</dbReference>
<accession>A0A6G9VQB9</accession>
<reference evidence="4 5" key="1">
    <citation type="journal article" date="2017" name="Environ. Sci. Technol.">
        <title>Organohalide Respiration with Chlorinated Ethenes under Low pH Conditions.</title>
        <authorList>
            <person name="Yang Y."/>
            <person name="Capiro N.L."/>
            <person name="Marcet T.F."/>
            <person name="Yan J."/>
            <person name="Pennell K.D."/>
            <person name="Loffler F.E."/>
        </authorList>
    </citation>
    <scope>NUCLEOTIDE SEQUENCE [LARGE SCALE GENOMIC DNA]</scope>
    <source>
        <strain evidence="4 5">ACSDCE</strain>
    </source>
</reference>
<dbReference type="PANTHER" id="PTHR45138:SF9">
    <property type="entry name" value="DIGUANYLATE CYCLASE DGCM-RELATED"/>
    <property type="match status" value="1"/>
</dbReference>
<dbReference type="EC" id="2.7.7.65" evidence="1"/>
<feature type="domain" description="GGDEF" evidence="3">
    <location>
        <begin position="361"/>
        <end position="490"/>
    </location>
</feature>
<proteinExistence type="predicted"/>
<evidence type="ECO:0000313" key="5">
    <source>
        <dbReference type="Proteomes" id="UP000502831"/>
    </source>
</evidence>
<dbReference type="InterPro" id="IPR029151">
    <property type="entry name" value="Sensor-like_sf"/>
</dbReference>
<dbReference type="InterPro" id="IPR043128">
    <property type="entry name" value="Rev_trsase/Diguanyl_cyclase"/>
</dbReference>
<dbReference type="InterPro" id="IPR029787">
    <property type="entry name" value="Nucleotide_cyclase"/>
</dbReference>
<evidence type="ECO:0000256" key="2">
    <source>
        <dbReference type="ARBA" id="ARBA00034247"/>
    </source>
</evidence>
<dbReference type="CDD" id="cd01949">
    <property type="entry name" value="GGDEF"/>
    <property type="match status" value="1"/>
</dbReference>
<dbReference type="InterPro" id="IPR000160">
    <property type="entry name" value="GGDEF_dom"/>
</dbReference>
<dbReference type="GO" id="GO:0052621">
    <property type="term" value="F:diguanylate cyclase activity"/>
    <property type="evidence" value="ECO:0007669"/>
    <property type="project" value="UniProtKB-EC"/>
</dbReference>
<dbReference type="PANTHER" id="PTHR45138">
    <property type="entry name" value="REGULATORY COMPONENTS OF SENSORY TRANSDUCTION SYSTEM"/>
    <property type="match status" value="1"/>
</dbReference>
<dbReference type="PROSITE" id="PS50887">
    <property type="entry name" value="GGDEF"/>
    <property type="match status" value="1"/>
</dbReference>
<evidence type="ECO:0000313" key="4">
    <source>
        <dbReference type="EMBL" id="QIR75073.1"/>
    </source>
</evidence>
<dbReference type="Proteomes" id="UP000502831">
    <property type="component" value="Chromosome"/>
</dbReference>
<dbReference type="FunFam" id="3.30.70.270:FF:000001">
    <property type="entry name" value="Diguanylate cyclase domain protein"/>
    <property type="match status" value="1"/>
</dbReference>
<dbReference type="Pfam" id="PF00990">
    <property type="entry name" value="GGDEF"/>
    <property type="match status" value="1"/>
</dbReference>
<dbReference type="SUPFAM" id="SSF103190">
    <property type="entry name" value="Sensory domain-like"/>
    <property type="match status" value="1"/>
</dbReference>
<dbReference type="EMBL" id="CP039734">
    <property type="protein sequence ID" value="QIR75073.1"/>
    <property type="molecule type" value="Genomic_DNA"/>
</dbReference>
<dbReference type="InterPro" id="IPR050469">
    <property type="entry name" value="Diguanylate_Cyclase"/>
</dbReference>
<organism evidence="4 5">
    <name type="scientific">Sulfurospirillum diekertiae</name>
    <dbReference type="NCBI Taxonomy" id="1854492"/>
    <lineage>
        <taxon>Bacteria</taxon>
        <taxon>Pseudomonadati</taxon>
        <taxon>Campylobacterota</taxon>
        <taxon>Epsilonproteobacteria</taxon>
        <taxon>Campylobacterales</taxon>
        <taxon>Sulfurospirillaceae</taxon>
        <taxon>Sulfurospirillum</taxon>
    </lineage>
</organism>
<protein>
    <recommendedName>
        <fullName evidence="1">diguanylate cyclase</fullName>
        <ecNumber evidence="1">2.7.7.65</ecNumber>
    </recommendedName>
</protein>
<sequence>MKLYNKILILTITQLLAIFIFGIYQIQTLYLTQQKAFDHKTLIQTEMVQTRFEEMLQNLQKSAKILMNSQEVTTGIISNDTDLLFNWGKLFLSSPSDKIHFMNLKGTVISRGEAEYSFGDDVSKTFYFQQVLHNDTFLGIDIIDNQECLVFASRIKQYGKKPIGIICVAIAIDQALLNKMVEGTNMSITYHSAYQDISTTHSQKLFNTSTLHVSLQTLGVQEATFHIGLTSEEELSALKETRTNFLLSIALAFVLLFIALHIVLLKHLKDYENLTHLLIDFYEDHISIKEVITRTQKVIFDHTAPEVKKIAEALFKMSQKIADTQDELEALSTTDQLTSLANRRKLEECLNQKLKEANRGVHFSIIMLDIDRFKTINDTYGHEIGDHVLLHLSHTMYHAMRVSDIVGRWGGEEFLLILPETSLQGAIILAEGLCAKIAELHFEHYPQSVTISLGVATYHEDDTSNTILNRADTALYKAKNSGRNRVEYED</sequence>
<comment type="catalytic activity">
    <reaction evidence="2">
        <text>2 GTP = 3',3'-c-di-GMP + 2 diphosphate</text>
        <dbReference type="Rhea" id="RHEA:24898"/>
        <dbReference type="ChEBI" id="CHEBI:33019"/>
        <dbReference type="ChEBI" id="CHEBI:37565"/>
        <dbReference type="ChEBI" id="CHEBI:58805"/>
        <dbReference type="EC" id="2.7.7.65"/>
    </reaction>
</comment>
<dbReference type="NCBIfam" id="TIGR00254">
    <property type="entry name" value="GGDEF"/>
    <property type="match status" value="1"/>
</dbReference>
<dbReference type="SUPFAM" id="SSF55073">
    <property type="entry name" value="Nucleotide cyclase"/>
    <property type="match status" value="1"/>
</dbReference>